<protein>
    <recommendedName>
        <fullName evidence="8">Major facilitator superfamily (MFS) profile domain-containing protein</fullName>
    </recommendedName>
</protein>
<dbReference type="Gene3D" id="1.20.1250.20">
    <property type="entry name" value="MFS general substrate transporter like domains"/>
    <property type="match status" value="1"/>
</dbReference>
<dbReference type="GO" id="GO:0022857">
    <property type="term" value="F:transmembrane transporter activity"/>
    <property type="evidence" value="ECO:0007669"/>
    <property type="project" value="InterPro"/>
</dbReference>
<dbReference type="Pfam" id="PF07690">
    <property type="entry name" value="MFS_1"/>
    <property type="match status" value="1"/>
</dbReference>
<feature type="transmembrane region" description="Helical" evidence="6">
    <location>
        <begin position="309"/>
        <end position="326"/>
    </location>
</feature>
<feature type="transmembrane region" description="Helical" evidence="6">
    <location>
        <begin position="269"/>
        <end position="289"/>
    </location>
</feature>
<dbReference type="InterPro" id="IPR036259">
    <property type="entry name" value="MFS_trans_sf"/>
</dbReference>
<feature type="region of interest" description="Disordered" evidence="5">
    <location>
        <begin position="1"/>
        <end position="28"/>
    </location>
</feature>
<feature type="transmembrane region" description="Helical" evidence="6">
    <location>
        <begin position="37"/>
        <end position="61"/>
    </location>
</feature>
<evidence type="ECO:0000256" key="5">
    <source>
        <dbReference type="SAM" id="MobiDB-lite"/>
    </source>
</evidence>
<accession>A0A7S2QS73</accession>
<keyword evidence="3 6" id="KW-1133">Transmembrane helix</keyword>
<evidence type="ECO:0000256" key="4">
    <source>
        <dbReference type="ARBA" id="ARBA00023136"/>
    </source>
</evidence>
<feature type="transmembrane region" description="Helical" evidence="6">
    <location>
        <begin position="425"/>
        <end position="445"/>
    </location>
</feature>
<evidence type="ECO:0000256" key="6">
    <source>
        <dbReference type="SAM" id="Phobius"/>
    </source>
</evidence>
<dbReference type="InterPro" id="IPR049680">
    <property type="entry name" value="FLVCR1-2_SLC49-like"/>
</dbReference>
<dbReference type="EMBL" id="HBHC01000591">
    <property type="protein sequence ID" value="CAD9650206.1"/>
    <property type="molecule type" value="Transcribed_RNA"/>
</dbReference>
<comment type="subcellular location">
    <subcellularLocation>
        <location evidence="1">Membrane</location>
        <topology evidence="1">Multi-pass membrane protein</topology>
    </subcellularLocation>
</comment>
<feature type="transmembrane region" description="Helical" evidence="6">
    <location>
        <begin position="102"/>
        <end position="122"/>
    </location>
</feature>
<sequence>MRASNLRSGDSTGSNVPHNSSKPSFNQRNPLASENKWVMLILYALLTISDGIIWVSFWPILHEGKTYFGVSSLLIFTLSMMYVIVFILFAPLAGQATDKKNLRYGILMGSFLNFLGAVIKVIPAPIRMDGTVGYIFTFVGSIIGGCAHSFILILPPKLAQNWFNPQTRITCIALCVIFQNIGVSFGIILAPVFGKTRAGVGLLLLFHFIMGLLVFILELIFFISEPTTPPSRSATNSIDPHQHFCTGLSRAYSPALLQRSISSLLQTNGFSLTAVSFGLIIGAQTAIWVTLTVPLLDKSKRFLSTDDMLVFNFAGIIGALSAAAIVDGSLLTHRQMSLGSYFGFSIFLVFFCISVIFEQESAIMLCCLLTGMFTSALLPTLHDLILEITYPAPQTLASSIPLFVGQIWTLVFISINFRLELVGEYGPVAFLAGSSTLGLLAFVAAKNAECRRQEYEKSALTGQNEGSLELDGTGALNFFSLDDSDALESRTV</sequence>
<evidence type="ECO:0008006" key="8">
    <source>
        <dbReference type="Google" id="ProtNLM"/>
    </source>
</evidence>
<reference evidence="7" key="1">
    <citation type="submission" date="2021-01" db="EMBL/GenBank/DDBJ databases">
        <authorList>
            <person name="Corre E."/>
            <person name="Pelletier E."/>
            <person name="Niang G."/>
            <person name="Scheremetjew M."/>
            <person name="Finn R."/>
            <person name="Kale V."/>
            <person name="Holt S."/>
            <person name="Cochrane G."/>
            <person name="Meng A."/>
            <person name="Brown T."/>
            <person name="Cohen L."/>
        </authorList>
    </citation>
    <scope>NUCLEOTIDE SEQUENCE</scope>
    <source>
        <strain evidence="7">BC52</strain>
    </source>
</reference>
<evidence type="ECO:0000256" key="2">
    <source>
        <dbReference type="ARBA" id="ARBA00022692"/>
    </source>
</evidence>
<dbReference type="SUPFAM" id="SSF103473">
    <property type="entry name" value="MFS general substrate transporter"/>
    <property type="match status" value="1"/>
</dbReference>
<feature type="transmembrane region" description="Helical" evidence="6">
    <location>
        <begin position="134"/>
        <end position="155"/>
    </location>
</feature>
<evidence type="ECO:0000256" key="1">
    <source>
        <dbReference type="ARBA" id="ARBA00004141"/>
    </source>
</evidence>
<feature type="transmembrane region" description="Helical" evidence="6">
    <location>
        <begin position="67"/>
        <end position="90"/>
    </location>
</feature>
<evidence type="ECO:0000256" key="3">
    <source>
        <dbReference type="ARBA" id="ARBA00022989"/>
    </source>
</evidence>
<keyword evidence="2 6" id="KW-0812">Transmembrane</keyword>
<evidence type="ECO:0000313" key="7">
    <source>
        <dbReference type="EMBL" id="CAD9650206.1"/>
    </source>
</evidence>
<feature type="transmembrane region" description="Helical" evidence="6">
    <location>
        <begin position="338"/>
        <end position="356"/>
    </location>
</feature>
<dbReference type="PANTHER" id="PTHR10924:SF6">
    <property type="entry name" value="SOLUTE CARRIER FAMILY 49 MEMBER A3"/>
    <property type="match status" value="1"/>
</dbReference>
<proteinExistence type="predicted"/>
<gene>
    <name evidence="7" type="ORF">NSPH01132_LOCUS303</name>
</gene>
<dbReference type="AlphaFoldDB" id="A0A7S2QS73"/>
<name>A0A7S2QS73_9EUKA</name>
<dbReference type="GO" id="GO:0016020">
    <property type="term" value="C:membrane"/>
    <property type="evidence" value="ECO:0007669"/>
    <property type="project" value="UniProtKB-SubCell"/>
</dbReference>
<dbReference type="InterPro" id="IPR011701">
    <property type="entry name" value="MFS"/>
</dbReference>
<feature type="transmembrane region" description="Helical" evidence="6">
    <location>
        <begin position="199"/>
        <end position="223"/>
    </location>
</feature>
<feature type="transmembrane region" description="Helical" evidence="6">
    <location>
        <begin position="167"/>
        <end position="193"/>
    </location>
</feature>
<dbReference type="PANTHER" id="PTHR10924">
    <property type="entry name" value="MAJOR FACILITATOR SUPERFAMILY PROTEIN-RELATED"/>
    <property type="match status" value="1"/>
</dbReference>
<feature type="transmembrane region" description="Helical" evidence="6">
    <location>
        <begin position="362"/>
        <end position="384"/>
    </location>
</feature>
<organism evidence="7">
    <name type="scientific">Norrisiella sphaerica</name>
    <dbReference type="NCBI Taxonomy" id="552664"/>
    <lineage>
        <taxon>Eukaryota</taxon>
        <taxon>Sar</taxon>
        <taxon>Rhizaria</taxon>
        <taxon>Cercozoa</taxon>
        <taxon>Chlorarachniophyceae</taxon>
        <taxon>Norrisiella</taxon>
    </lineage>
</organism>
<keyword evidence="4 6" id="KW-0472">Membrane</keyword>